<comment type="caution">
    <text evidence="1">The sequence shown here is derived from an EMBL/GenBank/DDBJ whole genome shotgun (WGS) entry which is preliminary data.</text>
</comment>
<dbReference type="Proteomes" id="UP001251528">
    <property type="component" value="Unassembled WGS sequence"/>
</dbReference>
<evidence type="ECO:0000313" key="1">
    <source>
        <dbReference type="EMBL" id="KAK2606303.1"/>
    </source>
</evidence>
<proteinExistence type="predicted"/>
<keyword evidence="2" id="KW-1185">Reference proteome</keyword>
<gene>
    <name evidence="1" type="ORF">QQS21_003351</name>
</gene>
<dbReference type="AlphaFoldDB" id="A0AAJ0FWH9"/>
<sequence>MASKYKIYISIHRRDPVDFSKYRNTAIYCVPEDDSASYFYHFTGVTRGFNFEKRKNFDPTSSYTFAKKVKMDSVPVLNEDREFNCQQWVELALNTLRHAGYLKKEQYNDALDEMLEAIMEAEDEDIAQ</sequence>
<reference evidence="1" key="1">
    <citation type="submission" date="2023-06" db="EMBL/GenBank/DDBJ databases">
        <title>Conoideocrella luteorostrata (Hypocreales: Clavicipitaceae), a potential biocontrol fungus for elongate hemlock scale in United States Christmas tree production areas.</title>
        <authorList>
            <person name="Barrett H."/>
            <person name="Lovett B."/>
            <person name="Macias A.M."/>
            <person name="Stajich J.E."/>
            <person name="Kasson M.T."/>
        </authorList>
    </citation>
    <scope>NUCLEOTIDE SEQUENCE</scope>
    <source>
        <strain evidence="1">ARSEF 14590</strain>
    </source>
</reference>
<organism evidence="1 2">
    <name type="scientific">Conoideocrella luteorostrata</name>
    <dbReference type="NCBI Taxonomy" id="1105319"/>
    <lineage>
        <taxon>Eukaryota</taxon>
        <taxon>Fungi</taxon>
        <taxon>Dikarya</taxon>
        <taxon>Ascomycota</taxon>
        <taxon>Pezizomycotina</taxon>
        <taxon>Sordariomycetes</taxon>
        <taxon>Hypocreomycetidae</taxon>
        <taxon>Hypocreales</taxon>
        <taxon>Clavicipitaceae</taxon>
        <taxon>Conoideocrella</taxon>
    </lineage>
</organism>
<evidence type="ECO:0000313" key="2">
    <source>
        <dbReference type="Proteomes" id="UP001251528"/>
    </source>
</evidence>
<dbReference type="EMBL" id="JASWJB010000043">
    <property type="protein sequence ID" value="KAK2606303.1"/>
    <property type="molecule type" value="Genomic_DNA"/>
</dbReference>
<name>A0AAJ0FWH9_9HYPO</name>
<accession>A0AAJ0FWH9</accession>
<protein>
    <submittedName>
        <fullName evidence="1">Uncharacterized protein</fullName>
    </submittedName>
</protein>